<organism evidence="1 2">
    <name type="scientific">Allacma fusca</name>
    <dbReference type="NCBI Taxonomy" id="39272"/>
    <lineage>
        <taxon>Eukaryota</taxon>
        <taxon>Metazoa</taxon>
        <taxon>Ecdysozoa</taxon>
        <taxon>Arthropoda</taxon>
        <taxon>Hexapoda</taxon>
        <taxon>Collembola</taxon>
        <taxon>Symphypleona</taxon>
        <taxon>Sminthuridae</taxon>
        <taxon>Allacma</taxon>
    </lineage>
</organism>
<name>A0A8J2JQ61_9HEXA</name>
<feature type="non-terminal residue" evidence="1">
    <location>
        <position position="1"/>
    </location>
</feature>
<dbReference type="Proteomes" id="UP000708208">
    <property type="component" value="Unassembled WGS sequence"/>
</dbReference>
<protein>
    <submittedName>
        <fullName evidence="1">Uncharacterized protein</fullName>
    </submittedName>
</protein>
<keyword evidence="2" id="KW-1185">Reference proteome</keyword>
<reference evidence="1" key="1">
    <citation type="submission" date="2021-06" db="EMBL/GenBank/DDBJ databases">
        <authorList>
            <person name="Hodson N. C."/>
            <person name="Mongue J. A."/>
            <person name="Jaron S. K."/>
        </authorList>
    </citation>
    <scope>NUCLEOTIDE SEQUENCE</scope>
</reference>
<evidence type="ECO:0000313" key="2">
    <source>
        <dbReference type="Proteomes" id="UP000708208"/>
    </source>
</evidence>
<proteinExistence type="predicted"/>
<dbReference type="AlphaFoldDB" id="A0A8J2JQ61"/>
<gene>
    <name evidence="1" type="ORF">AFUS01_LOCUS2526</name>
</gene>
<evidence type="ECO:0000313" key="1">
    <source>
        <dbReference type="EMBL" id="CAG7678278.1"/>
    </source>
</evidence>
<dbReference type="EMBL" id="CAJVCH010014437">
    <property type="protein sequence ID" value="CAG7678278.1"/>
    <property type="molecule type" value="Genomic_DNA"/>
</dbReference>
<sequence length="98" mass="10795">RQMYKATTASDLTYPSQESSNVLHFPSAEITLMLSNDCETNGEMLMLAPPTIAESHNPLFRANIAYCSVEKLAEQALSNTQLGPLKLNAYEIRSASML</sequence>
<comment type="caution">
    <text evidence="1">The sequence shown here is derived from an EMBL/GenBank/DDBJ whole genome shotgun (WGS) entry which is preliminary data.</text>
</comment>
<accession>A0A8J2JQ61</accession>